<feature type="region of interest" description="Disordered" evidence="2">
    <location>
        <begin position="535"/>
        <end position="570"/>
    </location>
</feature>
<protein>
    <submittedName>
        <fullName evidence="4">Phosphatidylinositol-4-phosphate 5-kinase (PIP5K) family protein</fullName>
    </submittedName>
</protein>
<gene>
    <name evidence="4" type="ORF">DLAC_01984</name>
</gene>
<dbReference type="Gene3D" id="3.30.810.10">
    <property type="entry name" value="2-Layer Sandwich"/>
    <property type="match status" value="1"/>
</dbReference>
<feature type="region of interest" description="Disordered" evidence="2">
    <location>
        <begin position="626"/>
        <end position="656"/>
    </location>
</feature>
<keyword evidence="1" id="KW-0808">Transferase</keyword>
<dbReference type="GO" id="GO:0005886">
    <property type="term" value="C:plasma membrane"/>
    <property type="evidence" value="ECO:0007669"/>
    <property type="project" value="TreeGrafter"/>
</dbReference>
<feature type="region of interest" description="Disordered" evidence="2">
    <location>
        <begin position="80"/>
        <end position="197"/>
    </location>
</feature>
<dbReference type="GO" id="GO:0046854">
    <property type="term" value="P:phosphatidylinositol phosphate biosynthetic process"/>
    <property type="evidence" value="ECO:0007669"/>
    <property type="project" value="TreeGrafter"/>
</dbReference>
<evidence type="ECO:0000313" key="4">
    <source>
        <dbReference type="EMBL" id="KYR01394.1"/>
    </source>
</evidence>
<dbReference type="GO" id="GO:0016308">
    <property type="term" value="F:1-phosphatidylinositol-4-phosphate 5-kinase activity"/>
    <property type="evidence" value="ECO:0007669"/>
    <property type="project" value="TreeGrafter"/>
</dbReference>
<dbReference type="Proteomes" id="UP000076078">
    <property type="component" value="Unassembled WGS sequence"/>
</dbReference>
<evidence type="ECO:0000259" key="3">
    <source>
        <dbReference type="PROSITE" id="PS51455"/>
    </source>
</evidence>
<dbReference type="AlphaFoldDB" id="A0A152A593"/>
<dbReference type="OrthoDB" id="20783at2759"/>
<dbReference type="InterPro" id="IPR023610">
    <property type="entry name" value="PInositol-4/5-P-5/4-kinase"/>
</dbReference>
<feature type="compositionally biased region" description="Low complexity" evidence="2">
    <location>
        <begin position="501"/>
        <end position="519"/>
    </location>
</feature>
<feature type="domain" description="PIPK" evidence="3">
    <location>
        <begin position="223"/>
        <end position="592"/>
    </location>
</feature>
<dbReference type="SUPFAM" id="SSF56104">
    <property type="entry name" value="SAICAR synthase-like"/>
    <property type="match status" value="1"/>
</dbReference>
<feature type="compositionally biased region" description="Polar residues" evidence="2">
    <location>
        <begin position="126"/>
        <end position="135"/>
    </location>
</feature>
<feature type="compositionally biased region" description="Polar residues" evidence="2">
    <location>
        <begin position="1"/>
        <end position="12"/>
    </location>
</feature>
<evidence type="ECO:0000256" key="2">
    <source>
        <dbReference type="SAM" id="MobiDB-lite"/>
    </source>
</evidence>
<dbReference type="InterPro" id="IPR027484">
    <property type="entry name" value="PInositol-4-P-5-kinase_N"/>
</dbReference>
<feature type="compositionally biased region" description="Low complexity" evidence="2">
    <location>
        <begin position="25"/>
        <end position="34"/>
    </location>
</feature>
<sequence length="816" mass="90417">MNKQPAKNSQQKKGGGASTSPPPENTNSNTSINSNEDEEYCSDSSSQGNSDNEESEKFRNLKLRRTDSISKYKAKQLLKLQQQQLEEEQQQQEDENTEEDNKDDDSSSKTILNGTYTPPPSHLVTPFQNSTPSASSGGGVNGDNATTSPPVDGTMANGGSSPMSEEKRNVPLIVIPPSTIQEEVKKKRQSLDSDDEDFGYEDNLQFTVVSKKNSPRTENLKPINNPIPKRPIFQVDPSKEIINLSLIALRTTIRIGFDKIDTLTQNDFIHFKKYRVAISEKRTIIKDFSPNVFHILRNRLNIDQTEFLKSWSSFINLNEDKKLKGSSGSSDFLVYSSDKRYIMKIINKSDSVKLRTLLPHYYNYLIYNPNSLLEKYLGLFRIGNKSNHSYVVILSNLYETNITTNQQFSQTGQNISSTSIKKGNFKKFLNLDKFTKQTLYQQIEKDVTFLSSQDLIDYSLVVGVVNNKSQINEIEKEIRVDNIDLSPLSNTPSTPPPQLRSQSSDESNSNNNNNNMNGNKPEVQKQDNINISLSSSSTATITPPSSPKSGSGANSSELGSPSNSMRSSSSNITFVDPIKTVPRLLYFIEDVEIVIKSNNLKISKSLKKSFAALPRSWSLEDINTSISSSSSMDTIPGTPQQQHQQQPSQSQPTTPIQHLQVKTNHGLLSSSTPATSNLVSSMELGVDINPLKTSTPSSPSPSTHHLSTSPLSSSPISNSSISSKSPTTTTTTTTVLKSNLQKYKKVSYQSIDEPQEIYYFGIQDILSKQKSLASLGKQSLSPNANQYLKKFISNIKESFFNLTSPVPSSPIIGTSK</sequence>
<name>A0A152A593_TIELA</name>
<reference evidence="4 5" key="1">
    <citation type="submission" date="2015-12" db="EMBL/GenBank/DDBJ databases">
        <title>Dictyostelia acquired genes for synthesis and detection of signals that induce cell-type specialization by lateral gene transfer from prokaryotes.</title>
        <authorList>
            <person name="Gloeckner G."/>
            <person name="Schaap P."/>
        </authorList>
    </citation>
    <scope>NUCLEOTIDE SEQUENCE [LARGE SCALE GENOMIC DNA]</scope>
    <source>
        <strain evidence="4 5">TK</strain>
    </source>
</reference>
<dbReference type="Gene3D" id="3.30.800.10">
    <property type="entry name" value="Phosphatidylinositol Phosphate Kinase II Beta"/>
    <property type="match status" value="1"/>
</dbReference>
<comment type="caution">
    <text evidence="4">The sequence shown here is derived from an EMBL/GenBank/DDBJ whole genome shotgun (WGS) entry which is preliminary data.</text>
</comment>
<organism evidence="4 5">
    <name type="scientific">Tieghemostelium lacteum</name>
    <name type="common">Slime mold</name>
    <name type="synonym">Dictyostelium lacteum</name>
    <dbReference type="NCBI Taxonomy" id="361077"/>
    <lineage>
        <taxon>Eukaryota</taxon>
        <taxon>Amoebozoa</taxon>
        <taxon>Evosea</taxon>
        <taxon>Eumycetozoa</taxon>
        <taxon>Dictyostelia</taxon>
        <taxon>Dictyosteliales</taxon>
        <taxon>Raperosteliaceae</taxon>
        <taxon>Tieghemostelium</taxon>
    </lineage>
</organism>
<accession>A0A152A593</accession>
<keyword evidence="1" id="KW-0547">Nucleotide-binding</keyword>
<feature type="region of interest" description="Disordered" evidence="2">
    <location>
        <begin position="1"/>
        <end position="67"/>
    </location>
</feature>
<evidence type="ECO:0000256" key="1">
    <source>
        <dbReference type="PROSITE-ProRule" id="PRU00781"/>
    </source>
</evidence>
<dbReference type="STRING" id="361077.A0A152A593"/>
<dbReference type="FunCoup" id="A0A152A593">
    <property type="interactions" value="371"/>
</dbReference>
<dbReference type="EMBL" id="LODT01000009">
    <property type="protein sequence ID" value="KYR01394.1"/>
    <property type="molecule type" value="Genomic_DNA"/>
</dbReference>
<dbReference type="PANTHER" id="PTHR23086">
    <property type="entry name" value="PHOSPHATIDYLINOSITOL-4-PHOSPHATE 5-KINASE"/>
    <property type="match status" value="1"/>
</dbReference>
<proteinExistence type="predicted"/>
<feature type="region of interest" description="Disordered" evidence="2">
    <location>
        <begin position="689"/>
        <end position="733"/>
    </location>
</feature>
<dbReference type="PANTHER" id="PTHR23086:SF65">
    <property type="entry name" value="PHOSPHATIDYLINOSITOL-4-PHOSPHATE 5-KINASE FAMILY PROTEIN"/>
    <property type="match status" value="1"/>
</dbReference>
<dbReference type="OMA" id="LPHYYNY"/>
<keyword evidence="5" id="KW-1185">Reference proteome</keyword>
<dbReference type="InterPro" id="IPR027483">
    <property type="entry name" value="PInositol-4-P-4/5-kinase_C_sf"/>
</dbReference>
<feature type="compositionally biased region" description="Acidic residues" evidence="2">
    <location>
        <begin position="85"/>
        <end position="103"/>
    </location>
</feature>
<dbReference type="PROSITE" id="PS51455">
    <property type="entry name" value="PIPK"/>
    <property type="match status" value="1"/>
</dbReference>
<dbReference type="GO" id="GO:0005524">
    <property type="term" value="F:ATP binding"/>
    <property type="evidence" value="ECO:0007669"/>
    <property type="project" value="UniProtKB-UniRule"/>
</dbReference>
<feature type="compositionally biased region" description="Basic and acidic residues" evidence="2">
    <location>
        <begin position="182"/>
        <end position="191"/>
    </location>
</feature>
<keyword evidence="1" id="KW-0067">ATP-binding</keyword>
<feature type="compositionally biased region" description="Basic and acidic residues" evidence="2">
    <location>
        <begin position="55"/>
        <end position="67"/>
    </location>
</feature>
<dbReference type="Pfam" id="PF01504">
    <property type="entry name" value="PIP5K"/>
    <property type="match status" value="1"/>
</dbReference>
<keyword evidence="1 4" id="KW-0418">Kinase</keyword>
<dbReference type="InterPro" id="IPR002498">
    <property type="entry name" value="PInositol-4-P-4/5-kinase_core"/>
</dbReference>
<evidence type="ECO:0000313" key="5">
    <source>
        <dbReference type="Proteomes" id="UP000076078"/>
    </source>
</evidence>
<dbReference type="SMART" id="SM00330">
    <property type="entry name" value="PIPKc"/>
    <property type="match status" value="1"/>
</dbReference>
<dbReference type="InParanoid" id="A0A152A593"/>
<feature type="region of interest" description="Disordered" evidence="2">
    <location>
        <begin position="485"/>
        <end position="523"/>
    </location>
</feature>